<evidence type="ECO:0000256" key="10">
    <source>
        <dbReference type="RuleBase" id="RU003780"/>
    </source>
</evidence>
<dbReference type="GO" id="GO:0004844">
    <property type="term" value="F:uracil DNA N-glycosylase activity"/>
    <property type="evidence" value="ECO:0007669"/>
    <property type="project" value="UniProtKB-EC"/>
</dbReference>
<dbReference type="NCBIfam" id="NF003592">
    <property type="entry name" value="PRK05254.1-5"/>
    <property type="match status" value="1"/>
</dbReference>
<dbReference type="EC" id="3.2.2.27" evidence="4 8"/>
<comment type="subcellular location">
    <subcellularLocation>
        <location evidence="8">Cytoplasm</location>
    </subcellularLocation>
</comment>
<dbReference type="NCBIfam" id="TIGR00628">
    <property type="entry name" value="ung"/>
    <property type="match status" value="1"/>
</dbReference>
<accession>A0ABU2B5L9</accession>
<dbReference type="SMART" id="SM00986">
    <property type="entry name" value="UDG"/>
    <property type="match status" value="1"/>
</dbReference>
<keyword evidence="12" id="KW-0326">Glycosidase</keyword>
<evidence type="ECO:0000256" key="4">
    <source>
        <dbReference type="ARBA" id="ARBA00012030"/>
    </source>
</evidence>
<dbReference type="EMBL" id="JAVDYJ010000001">
    <property type="protein sequence ID" value="MDR7347694.1"/>
    <property type="molecule type" value="Genomic_DNA"/>
</dbReference>
<dbReference type="HAMAP" id="MF_00148">
    <property type="entry name" value="UDG"/>
    <property type="match status" value="1"/>
</dbReference>
<dbReference type="Pfam" id="PF03167">
    <property type="entry name" value="UDG"/>
    <property type="match status" value="1"/>
</dbReference>
<dbReference type="NCBIfam" id="NF003588">
    <property type="entry name" value="PRK05254.1-1"/>
    <property type="match status" value="1"/>
</dbReference>
<protein>
    <recommendedName>
        <fullName evidence="4 8">Uracil-DNA glycosylase</fullName>
        <shortName evidence="8">UDG</shortName>
        <ecNumber evidence="4 8">3.2.2.27</ecNumber>
    </recommendedName>
</protein>
<dbReference type="SMART" id="SM00987">
    <property type="entry name" value="UreE_C"/>
    <property type="match status" value="1"/>
</dbReference>
<evidence type="ECO:0000256" key="5">
    <source>
        <dbReference type="ARBA" id="ARBA00022763"/>
    </source>
</evidence>
<dbReference type="InterPro" id="IPR002043">
    <property type="entry name" value="UDG_fam1"/>
</dbReference>
<dbReference type="Proteomes" id="UP001183794">
    <property type="component" value="Unassembled WGS sequence"/>
</dbReference>
<reference evidence="12 13" key="1">
    <citation type="submission" date="2023-07" db="EMBL/GenBank/DDBJ databases">
        <title>Sequencing the genomes of 1000 actinobacteria strains.</title>
        <authorList>
            <person name="Klenk H.-P."/>
        </authorList>
    </citation>
    <scope>NUCLEOTIDE SEQUENCE [LARGE SCALE GENOMIC DNA]</scope>
    <source>
        <strain evidence="12 13">DSM 22966</strain>
    </source>
</reference>
<feature type="domain" description="Uracil-DNA glycosylase-like" evidence="11">
    <location>
        <begin position="52"/>
        <end position="213"/>
    </location>
</feature>
<comment type="function">
    <text evidence="2 8 10">Excises uracil residues from the DNA which can arise as a result of misincorporation of dUMP residues by DNA polymerase or due to deamination of cytosine.</text>
</comment>
<evidence type="ECO:0000256" key="1">
    <source>
        <dbReference type="ARBA" id="ARBA00001400"/>
    </source>
</evidence>
<sequence>MTFSAWPNIHPSWHPVLAPVVEELTALTEHIRSRREAGEHIEPQPENVLRAFRMPLDAVKVLIVGQDPYPTPGHAVGLSFALHPHVRPIARSLVNIFQELHDDLGIEPAESGDLSAWEAQGVMLLNRVLTVTAHEAGSHRNIGWEKITETVIAALAQREQPLVAILWGRQARNLAPWFTAPSTLVLEAAHPSPLSARRGFFGSRPFSQTNEFLSQHDVAPIDWRTQPTSQQADQQGLF</sequence>
<proteinExistence type="inferred from homology"/>
<dbReference type="PROSITE" id="PS00130">
    <property type="entry name" value="U_DNA_GLYCOSYLASE"/>
    <property type="match status" value="1"/>
</dbReference>
<keyword evidence="8" id="KW-0963">Cytoplasm</keyword>
<feature type="active site" description="Proton acceptor" evidence="8 9">
    <location>
        <position position="67"/>
    </location>
</feature>
<evidence type="ECO:0000256" key="3">
    <source>
        <dbReference type="ARBA" id="ARBA00008184"/>
    </source>
</evidence>
<evidence type="ECO:0000259" key="11">
    <source>
        <dbReference type="SMART" id="SM00986"/>
    </source>
</evidence>
<dbReference type="InterPro" id="IPR018085">
    <property type="entry name" value="Ura-DNA_Glyclase_AS"/>
</dbReference>
<dbReference type="PANTHER" id="PTHR11264:SF0">
    <property type="entry name" value="URACIL-DNA GLYCOSYLASE"/>
    <property type="match status" value="1"/>
</dbReference>
<comment type="caution">
    <text evidence="12">The sequence shown here is derived from an EMBL/GenBank/DDBJ whole genome shotgun (WGS) entry which is preliminary data.</text>
</comment>
<dbReference type="InterPro" id="IPR036895">
    <property type="entry name" value="Uracil-DNA_glycosylase-like_sf"/>
</dbReference>
<evidence type="ECO:0000256" key="2">
    <source>
        <dbReference type="ARBA" id="ARBA00002631"/>
    </source>
</evidence>
<evidence type="ECO:0000313" key="13">
    <source>
        <dbReference type="Proteomes" id="UP001183794"/>
    </source>
</evidence>
<keyword evidence="7 8" id="KW-0234">DNA repair</keyword>
<dbReference type="NCBIfam" id="NF003589">
    <property type="entry name" value="PRK05254.1-2"/>
    <property type="match status" value="1"/>
</dbReference>
<evidence type="ECO:0000256" key="6">
    <source>
        <dbReference type="ARBA" id="ARBA00022801"/>
    </source>
</evidence>
<keyword evidence="6 8" id="KW-0378">Hydrolase</keyword>
<keyword evidence="5 8" id="KW-0227">DNA damage</keyword>
<dbReference type="RefSeq" id="WP_310174201.1">
    <property type="nucleotide sequence ID" value="NZ_BAABHE010000003.1"/>
</dbReference>
<evidence type="ECO:0000256" key="9">
    <source>
        <dbReference type="PROSITE-ProRule" id="PRU10072"/>
    </source>
</evidence>
<comment type="similarity">
    <text evidence="3 8 10">Belongs to the uracil-DNA glycosylase (UDG) superfamily. UNG family.</text>
</comment>
<organism evidence="12 13">
    <name type="scientific">Enteractinococcus fodinae</name>
    <dbReference type="NCBI Taxonomy" id="684663"/>
    <lineage>
        <taxon>Bacteria</taxon>
        <taxon>Bacillati</taxon>
        <taxon>Actinomycetota</taxon>
        <taxon>Actinomycetes</taxon>
        <taxon>Micrococcales</taxon>
        <taxon>Micrococcaceae</taxon>
    </lineage>
</organism>
<evidence type="ECO:0000313" key="12">
    <source>
        <dbReference type="EMBL" id="MDR7347694.1"/>
    </source>
</evidence>
<dbReference type="PANTHER" id="PTHR11264">
    <property type="entry name" value="URACIL-DNA GLYCOSYLASE"/>
    <property type="match status" value="1"/>
</dbReference>
<evidence type="ECO:0000256" key="7">
    <source>
        <dbReference type="ARBA" id="ARBA00023204"/>
    </source>
</evidence>
<dbReference type="Gene3D" id="3.40.470.10">
    <property type="entry name" value="Uracil-DNA glycosylase-like domain"/>
    <property type="match status" value="1"/>
</dbReference>
<dbReference type="CDD" id="cd10027">
    <property type="entry name" value="UDG-F1-like"/>
    <property type="match status" value="1"/>
</dbReference>
<evidence type="ECO:0000256" key="8">
    <source>
        <dbReference type="HAMAP-Rule" id="MF_00148"/>
    </source>
</evidence>
<dbReference type="SUPFAM" id="SSF52141">
    <property type="entry name" value="Uracil-DNA glycosylase-like"/>
    <property type="match status" value="1"/>
</dbReference>
<comment type="catalytic activity">
    <reaction evidence="1 8 10">
        <text>Hydrolyzes single-stranded DNA or mismatched double-stranded DNA and polynucleotides, releasing free uracil.</text>
        <dbReference type="EC" id="3.2.2.27"/>
    </reaction>
</comment>
<gene>
    <name evidence="8" type="primary">ung</name>
    <name evidence="12" type="ORF">J2S62_001951</name>
</gene>
<dbReference type="InterPro" id="IPR005122">
    <property type="entry name" value="Uracil-DNA_glycosylase-like"/>
</dbReference>
<keyword evidence="13" id="KW-1185">Reference proteome</keyword>
<name>A0ABU2B5L9_9MICC</name>